<name>A0A231UYE8_9HYPH</name>
<dbReference type="AlphaFoldDB" id="A0A231UYE8"/>
<comment type="subcellular location">
    <subcellularLocation>
        <location evidence="1">Membrane</location>
        <topology evidence="1">Multi-pass membrane protein</topology>
    </subcellularLocation>
</comment>
<feature type="transmembrane region" description="Helical" evidence="10">
    <location>
        <begin position="43"/>
        <end position="62"/>
    </location>
</feature>
<dbReference type="GO" id="GO:0005254">
    <property type="term" value="F:chloride channel activity"/>
    <property type="evidence" value="ECO:0007669"/>
    <property type="project" value="UniProtKB-KW"/>
</dbReference>
<dbReference type="PANTHER" id="PTHR43427:SF6">
    <property type="entry name" value="CHLORIDE CHANNEL PROTEIN CLC-E"/>
    <property type="match status" value="1"/>
</dbReference>
<evidence type="ECO:0000256" key="5">
    <source>
        <dbReference type="ARBA" id="ARBA00023065"/>
    </source>
</evidence>
<feature type="transmembrane region" description="Helical" evidence="10">
    <location>
        <begin position="345"/>
        <end position="369"/>
    </location>
</feature>
<keyword evidence="4 10" id="KW-1133">Transmembrane helix</keyword>
<keyword evidence="9" id="KW-0407">Ion channel</keyword>
<feature type="transmembrane region" description="Helical" evidence="10">
    <location>
        <begin position="175"/>
        <end position="193"/>
    </location>
</feature>
<sequence>MALICGLAAGVAAIAFREAIFFVQNIWVRIPSESLVPWIHARPAWQIFIGPPIAGLLVGIILERISVRRPFGVADVIEVRASAKMRLSKADGAWSALATVISLGGGASAGREGPVVHLGATLATALVSKLNLPLWSRRTILAAGAASAISASFNAPIAGVLFAHEVILNHYSRRAFVPIVIASAAGSVLSRLWSGDAPAFNVPPLAVATYWEFPAFALLGIVCAIVAISFQFSLFAADYMARGVPMPLWMRPVIGGLIVGAIGVFYPEVLGVGYGTTDQALRSEIPIMTLLILLVLKIVATSVTLASRFGGGVFSPALYLGAVAGAAFGQIAASAVEIDASSTGLYAALGMGAVAGAVLGAPVSTALIVFELTGGYALSIALLLTVAVAYGVNHAFHGRSWFQWQLEGRGLNLRAGPHRDLATRTKVMDIMTMPEEDAESETVTDELKEWALRPIDTLETALRQFDMSGRSRLPVIDPNDGETIIAHLTQIRALSHFNRALISVSEEEHR</sequence>
<gene>
    <name evidence="11" type="ORF">B7H23_09585</name>
</gene>
<keyword evidence="3 10" id="KW-0812">Transmembrane</keyword>
<organism evidence="11 12">
    <name type="scientific">Notoacmeibacter marinus</name>
    <dbReference type="NCBI Taxonomy" id="1876515"/>
    <lineage>
        <taxon>Bacteria</taxon>
        <taxon>Pseudomonadati</taxon>
        <taxon>Pseudomonadota</taxon>
        <taxon>Alphaproteobacteria</taxon>
        <taxon>Hyphomicrobiales</taxon>
        <taxon>Notoacmeibacteraceae</taxon>
        <taxon>Notoacmeibacter</taxon>
    </lineage>
</organism>
<feature type="transmembrane region" description="Helical" evidence="10">
    <location>
        <begin position="92"/>
        <end position="110"/>
    </location>
</feature>
<proteinExistence type="predicted"/>
<evidence type="ECO:0000256" key="8">
    <source>
        <dbReference type="ARBA" id="ARBA00023214"/>
    </source>
</evidence>
<dbReference type="CDD" id="cd00400">
    <property type="entry name" value="Voltage_gated_ClC"/>
    <property type="match status" value="1"/>
</dbReference>
<keyword evidence="12" id="KW-1185">Reference proteome</keyword>
<dbReference type="Pfam" id="PF00654">
    <property type="entry name" value="Voltage_CLC"/>
    <property type="match status" value="1"/>
</dbReference>
<evidence type="ECO:0000256" key="1">
    <source>
        <dbReference type="ARBA" id="ARBA00004141"/>
    </source>
</evidence>
<dbReference type="EMBL" id="NBYO01000002">
    <property type="protein sequence ID" value="OXT00894.1"/>
    <property type="molecule type" value="Genomic_DNA"/>
</dbReference>
<dbReference type="InterPro" id="IPR050368">
    <property type="entry name" value="ClC-type_chloride_channel"/>
</dbReference>
<dbReference type="Gene3D" id="1.10.3080.10">
    <property type="entry name" value="Clc chloride channel"/>
    <property type="match status" value="1"/>
</dbReference>
<protein>
    <submittedName>
        <fullName evidence="11">Chloride channel protein</fullName>
    </submittedName>
</protein>
<feature type="transmembrane region" description="Helical" evidence="10">
    <location>
        <begin position="376"/>
        <end position="396"/>
    </location>
</feature>
<feature type="transmembrane region" description="Helical" evidence="10">
    <location>
        <begin position="140"/>
        <end position="163"/>
    </location>
</feature>
<evidence type="ECO:0000256" key="6">
    <source>
        <dbReference type="ARBA" id="ARBA00023136"/>
    </source>
</evidence>
<dbReference type="InterPro" id="IPR014743">
    <property type="entry name" value="Cl-channel_core"/>
</dbReference>
<dbReference type="PRINTS" id="PR00762">
    <property type="entry name" value="CLCHANNEL"/>
</dbReference>
<keyword evidence="2" id="KW-0813">Transport</keyword>
<keyword evidence="5" id="KW-0406">Ion transport</keyword>
<evidence type="ECO:0000256" key="3">
    <source>
        <dbReference type="ARBA" id="ARBA00022692"/>
    </source>
</evidence>
<evidence type="ECO:0000256" key="10">
    <source>
        <dbReference type="SAM" id="Phobius"/>
    </source>
</evidence>
<evidence type="ECO:0000256" key="4">
    <source>
        <dbReference type="ARBA" id="ARBA00022989"/>
    </source>
</evidence>
<evidence type="ECO:0000313" key="12">
    <source>
        <dbReference type="Proteomes" id="UP000215405"/>
    </source>
</evidence>
<feature type="transmembrane region" description="Helical" evidence="10">
    <location>
        <begin position="313"/>
        <end position="333"/>
    </location>
</feature>
<accession>A0A231UYE8</accession>
<comment type="caution">
    <text evidence="11">The sequence shown here is derived from an EMBL/GenBank/DDBJ whole genome shotgun (WGS) entry which is preliminary data.</text>
</comment>
<dbReference type="PANTHER" id="PTHR43427">
    <property type="entry name" value="CHLORIDE CHANNEL PROTEIN CLC-E"/>
    <property type="match status" value="1"/>
</dbReference>
<evidence type="ECO:0000313" key="11">
    <source>
        <dbReference type="EMBL" id="OXT00894.1"/>
    </source>
</evidence>
<keyword evidence="8" id="KW-0868">Chloride</keyword>
<keyword evidence="6 10" id="KW-0472">Membrane</keyword>
<feature type="transmembrane region" description="Helical" evidence="10">
    <location>
        <begin position="248"/>
        <end position="267"/>
    </location>
</feature>
<feature type="transmembrane region" description="Helical" evidence="10">
    <location>
        <begin position="213"/>
        <end position="236"/>
    </location>
</feature>
<dbReference type="Proteomes" id="UP000215405">
    <property type="component" value="Unassembled WGS sequence"/>
</dbReference>
<dbReference type="GO" id="GO:0034707">
    <property type="term" value="C:chloride channel complex"/>
    <property type="evidence" value="ECO:0007669"/>
    <property type="project" value="UniProtKB-KW"/>
</dbReference>
<evidence type="ECO:0000256" key="7">
    <source>
        <dbReference type="ARBA" id="ARBA00023173"/>
    </source>
</evidence>
<evidence type="ECO:0000256" key="2">
    <source>
        <dbReference type="ARBA" id="ARBA00022448"/>
    </source>
</evidence>
<keyword evidence="7" id="KW-0869">Chloride channel</keyword>
<dbReference type="SUPFAM" id="SSF81340">
    <property type="entry name" value="Clc chloride channel"/>
    <property type="match status" value="1"/>
</dbReference>
<dbReference type="InterPro" id="IPR001807">
    <property type="entry name" value="ClC"/>
</dbReference>
<feature type="transmembrane region" description="Helical" evidence="10">
    <location>
        <begin position="287"/>
        <end position="306"/>
    </location>
</feature>
<reference evidence="12" key="1">
    <citation type="journal article" date="2017" name="Int. J. Syst. Evol. Microbiol.">
        <title>Notoacmeibacter marinus gen. nov., sp. nov., isolated from the gut of a limpet and proposal of Notoacmeibacteraceae fam. nov. in the order Rhizobiales of the class Alphaproteobacteria.</title>
        <authorList>
            <person name="Huang Z."/>
            <person name="Guo F."/>
            <person name="Lai Q."/>
        </authorList>
    </citation>
    <scope>NUCLEOTIDE SEQUENCE [LARGE SCALE GENOMIC DNA]</scope>
    <source>
        <strain evidence="12">XMTR2A4</strain>
    </source>
</reference>
<evidence type="ECO:0000256" key="9">
    <source>
        <dbReference type="ARBA" id="ARBA00023303"/>
    </source>
</evidence>